<dbReference type="Proteomes" id="UP000235598">
    <property type="component" value="Unassembled WGS sequence"/>
</dbReference>
<dbReference type="GO" id="GO:0019159">
    <property type="term" value="F:nicotinamide-nucleotide amidase activity"/>
    <property type="evidence" value="ECO:0007669"/>
    <property type="project" value="UniProtKB-EC"/>
</dbReference>
<dbReference type="EC" id="3.5.1.42" evidence="2"/>
<dbReference type="Pfam" id="PF02464">
    <property type="entry name" value="CinA"/>
    <property type="match status" value="1"/>
</dbReference>
<gene>
    <name evidence="3" type="ORF">CJ199_07170</name>
    <name evidence="2" type="ORF">JOE56_001822</name>
</gene>
<comment type="caution">
    <text evidence="3">The sequence shown here is derived from an EMBL/GenBank/DDBJ whole genome shotgun (WGS) entry which is preliminary data.</text>
</comment>
<dbReference type="RefSeq" id="WP_102238788.1">
    <property type="nucleotide sequence ID" value="NZ_BAAAIM010000004.1"/>
</dbReference>
<feature type="domain" description="CinA C-terminal" evidence="1">
    <location>
        <begin position="8"/>
        <end position="156"/>
    </location>
</feature>
<evidence type="ECO:0000313" key="2">
    <source>
        <dbReference type="EMBL" id="MBM7817128.1"/>
    </source>
</evidence>
<dbReference type="InterPro" id="IPR036653">
    <property type="entry name" value="CinA-like_C"/>
</dbReference>
<sequence length="171" mass="17255">MAADTGYLATRVVHTYTQRGLTVATCESLTAGLVAGTLATVPGASKVLRGGLVTYASDVKSALAGVDAGLLETVGAVDAEVALQMARGARRACEADVAVACTGVAGPDAQDGKPVGTVFIAVVAGDDESVCEHAFEGDRAAIRQKTVDACCEALLRITSCGVSLNPVEDDL</sequence>
<dbReference type="NCBIfam" id="TIGR00199">
    <property type="entry name" value="PncC_domain"/>
    <property type="match status" value="1"/>
</dbReference>
<dbReference type="SUPFAM" id="SSF142433">
    <property type="entry name" value="CinA-like"/>
    <property type="match status" value="1"/>
</dbReference>
<dbReference type="InterPro" id="IPR008136">
    <property type="entry name" value="CinA_C"/>
</dbReference>
<name>A0A2N6VNQ3_9MICO</name>
<evidence type="ECO:0000313" key="4">
    <source>
        <dbReference type="Proteomes" id="UP000235598"/>
    </source>
</evidence>
<evidence type="ECO:0000313" key="3">
    <source>
        <dbReference type="EMBL" id="PMD05771.1"/>
    </source>
</evidence>
<dbReference type="EMBL" id="JAFBCP010000001">
    <property type="protein sequence ID" value="MBM7817128.1"/>
    <property type="molecule type" value="Genomic_DNA"/>
</dbReference>
<dbReference type="EMBL" id="PNHK01000002">
    <property type="protein sequence ID" value="PMD05771.1"/>
    <property type="molecule type" value="Genomic_DNA"/>
</dbReference>
<dbReference type="Proteomes" id="UP000809290">
    <property type="component" value="Unassembled WGS sequence"/>
</dbReference>
<dbReference type="Gene3D" id="3.90.950.20">
    <property type="entry name" value="CinA-like"/>
    <property type="match status" value="1"/>
</dbReference>
<dbReference type="OrthoDB" id="1253990at2"/>
<reference evidence="3 4" key="1">
    <citation type="submission" date="2017-09" db="EMBL/GenBank/DDBJ databases">
        <title>Bacterial strain isolated from the female urinary microbiota.</title>
        <authorList>
            <person name="Thomas-White K."/>
            <person name="Kumar N."/>
            <person name="Forster S."/>
            <person name="Putonti C."/>
            <person name="Lawley T."/>
            <person name="Wolfe A.J."/>
        </authorList>
    </citation>
    <scope>NUCLEOTIDE SEQUENCE [LARGE SCALE GENOMIC DNA]</scope>
    <source>
        <strain evidence="3 4">UMB1301</strain>
    </source>
</reference>
<accession>A0A2N6VNQ3</accession>
<keyword evidence="5" id="KW-1185">Reference proteome</keyword>
<keyword evidence="2" id="KW-0378">Hydrolase</keyword>
<evidence type="ECO:0000259" key="1">
    <source>
        <dbReference type="Pfam" id="PF02464"/>
    </source>
</evidence>
<protein>
    <submittedName>
        <fullName evidence="3">CinA family protein</fullName>
    </submittedName>
    <submittedName>
        <fullName evidence="2">Nicotinamide-nucleotide amidase</fullName>
        <ecNumber evidence="2">3.5.1.42</ecNumber>
    </submittedName>
</protein>
<evidence type="ECO:0000313" key="5">
    <source>
        <dbReference type="Proteomes" id="UP000809290"/>
    </source>
</evidence>
<organism evidence="3 4">
    <name type="scientific">Brevibacterium paucivorans</name>
    <dbReference type="NCBI Taxonomy" id="170994"/>
    <lineage>
        <taxon>Bacteria</taxon>
        <taxon>Bacillati</taxon>
        <taxon>Actinomycetota</taxon>
        <taxon>Actinomycetes</taxon>
        <taxon>Micrococcales</taxon>
        <taxon>Brevibacteriaceae</taxon>
        <taxon>Brevibacterium</taxon>
    </lineage>
</organism>
<dbReference type="AlphaFoldDB" id="A0A2N6VNQ3"/>
<reference evidence="2 5" key="2">
    <citation type="submission" date="2021-01" db="EMBL/GenBank/DDBJ databases">
        <title>Sequencing the genomes of 1000 actinobacteria strains.</title>
        <authorList>
            <person name="Klenk H.-P."/>
        </authorList>
    </citation>
    <scope>NUCLEOTIDE SEQUENCE [LARGE SCALE GENOMIC DNA]</scope>
    <source>
        <strain evidence="2 5">DSM 13657</strain>
    </source>
</reference>
<proteinExistence type="predicted"/>